<dbReference type="Pfam" id="PF02214">
    <property type="entry name" value="BTB_2"/>
    <property type="match status" value="1"/>
</dbReference>
<dbReference type="InterPro" id="IPR011333">
    <property type="entry name" value="SKP1/BTB/POZ_sf"/>
</dbReference>
<name>A0A9N8V999_9GLOM</name>
<dbReference type="CDD" id="cd18316">
    <property type="entry name" value="BTB_POZ_KCTD-like"/>
    <property type="match status" value="1"/>
</dbReference>
<feature type="region of interest" description="Disordered" evidence="1">
    <location>
        <begin position="1"/>
        <end position="21"/>
    </location>
</feature>
<dbReference type="OrthoDB" id="2414723at2759"/>
<dbReference type="InterPro" id="IPR003131">
    <property type="entry name" value="T1-type_BTB"/>
</dbReference>
<accession>A0A9N8V999</accession>
<evidence type="ECO:0000256" key="1">
    <source>
        <dbReference type="SAM" id="MobiDB-lite"/>
    </source>
</evidence>
<dbReference type="PANTHER" id="PTHR14499:SF136">
    <property type="entry name" value="GH08630P"/>
    <property type="match status" value="1"/>
</dbReference>
<protein>
    <submittedName>
        <fullName evidence="3">11863_t:CDS:1</fullName>
    </submittedName>
</protein>
<evidence type="ECO:0000313" key="3">
    <source>
        <dbReference type="EMBL" id="CAG8441914.1"/>
    </source>
</evidence>
<reference evidence="3" key="1">
    <citation type="submission" date="2021-06" db="EMBL/GenBank/DDBJ databases">
        <authorList>
            <person name="Kallberg Y."/>
            <person name="Tangrot J."/>
            <person name="Rosling A."/>
        </authorList>
    </citation>
    <scope>NUCLEOTIDE SEQUENCE</scope>
    <source>
        <strain evidence="3">AZ414A</strain>
    </source>
</reference>
<dbReference type="PANTHER" id="PTHR14499">
    <property type="entry name" value="POTASSIUM CHANNEL TETRAMERIZATION DOMAIN-CONTAINING"/>
    <property type="match status" value="1"/>
</dbReference>
<sequence length="250" mass="29191">MVNVVGGKKNSLSSSERMPKDSDEQIVLNVGGIKYTTTRSTLTSQPDTMLANMFSERNQDMLKCTDQNEYFFDRNGRAFYYVLELYRNNRVIWPRADLKKDIHVSRQELIAEFEYFGVPWQDHIQTCTVDLASGEANTLDDFIEALEEAIPIWVSEAALQFKILFTEYGEVSHKLDRIKNVLLPFKYCGYHLLVKFKTDLINYLNSKFPGLVFQIEKDSYHSDKYYILVSESQQFLEKIKSHKYKTNLVE</sequence>
<dbReference type="SUPFAM" id="SSF54695">
    <property type="entry name" value="POZ domain"/>
    <property type="match status" value="1"/>
</dbReference>
<gene>
    <name evidence="3" type="ORF">DEBURN_LOCUS1507</name>
</gene>
<keyword evidence="4" id="KW-1185">Reference proteome</keyword>
<evidence type="ECO:0000313" key="4">
    <source>
        <dbReference type="Proteomes" id="UP000789706"/>
    </source>
</evidence>
<dbReference type="Proteomes" id="UP000789706">
    <property type="component" value="Unassembled WGS sequence"/>
</dbReference>
<proteinExistence type="predicted"/>
<comment type="caution">
    <text evidence="3">The sequence shown here is derived from an EMBL/GenBank/DDBJ whole genome shotgun (WGS) entry which is preliminary data.</text>
</comment>
<organism evidence="3 4">
    <name type="scientific">Diversispora eburnea</name>
    <dbReference type="NCBI Taxonomy" id="1213867"/>
    <lineage>
        <taxon>Eukaryota</taxon>
        <taxon>Fungi</taxon>
        <taxon>Fungi incertae sedis</taxon>
        <taxon>Mucoromycota</taxon>
        <taxon>Glomeromycotina</taxon>
        <taxon>Glomeromycetes</taxon>
        <taxon>Diversisporales</taxon>
        <taxon>Diversisporaceae</taxon>
        <taxon>Diversispora</taxon>
    </lineage>
</organism>
<dbReference type="EMBL" id="CAJVPK010000067">
    <property type="protein sequence ID" value="CAG8441914.1"/>
    <property type="molecule type" value="Genomic_DNA"/>
</dbReference>
<dbReference type="AlphaFoldDB" id="A0A9N8V999"/>
<dbReference type="GO" id="GO:0051260">
    <property type="term" value="P:protein homooligomerization"/>
    <property type="evidence" value="ECO:0007669"/>
    <property type="project" value="InterPro"/>
</dbReference>
<evidence type="ECO:0000259" key="2">
    <source>
        <dbReference type="Pfam" id="PF02214"/>
    </source>
</evidence>
<feature type="domain" description="Potassium channel tetramerisation-type BTB" evidence="2">
    <location>
        <begin position="26"/>
        <end position="120"/>
    </location>
</feature>
<dbReference type="Gene3D" id="3.30.710.10">
    <property type="entry name" value="Potassium Channel Kv1.1, Chain A"/>
    <property type="match status" value="1"/>
</dbReference>